<dbReference type="Gene3D" id="3.30.460.10">
    <property type="entry name" value="Beta Polymerase, domain 2"/>
    <property type="match status" value="1"/>
</dbReference>
<evidence type="ECO:0000259" key="1">
    <source>
        <dbReference type="Pfam" id="PF18765"/>
    </source>
</evidence>
<dbReference type="InterPro" id="IPR011991">
    <property type="entry name" value="ArsR-like_HTH"/>
</dbReference>
<dbReference type="Pfam" id="PF18765">
    <property type="entry name" value="Polbeta"/>
    <property type="match status" value="1"/>
</dbReference>
<reference evidence="2 3" key="1">
    <citation type="submission" date="2017-09" db="EMBL/GenBank/DDBJ databases">
        <title>Depth-based differentiation of microbial function through sediment-hosted aquifers and enrichment of novel symbionts in the deep terrestrial subsurface.</title>
        <authorList>
            <person name="Probst A.J."/>
            <person name="Ladd B."/>
            <person name="Jarett J.K."/>
            <person name="Geller-Mcgrath D.E."/>
            <person name="Sieber C.M."/>
            <person name="Emerson J.B."/>
            <person name="Anantharaman K."/>
            <person name="Thomas B.C."/>
            <person name="Malmstrom R."/>
            <person name="Stieglmeier M."/>
            <person name="Klingl A."/>
            <person name="Woyke T."/>
            <person name="Ryan C.M."/>
            <person name="Banfield J.F."/>
        </authorList>
    </citation>
    <scope>NUCLEOTIDE SEQUENCE [LARGE SCALE GENOMIC DNA]</scope>
    <source>
        <strain evidence="2">CG12_big_fil_rev_8_21_14_0_65_43_15</strain>
    </source>
</reference>
<name>A0A2J0LF28_9BACT</name>
<dbReference type="SUPFAM" id="SSF46785">
    <property type="entry name" value="Winged helix' DNA-binding domain"/>
    <property type="match status" value="1"/>
</dbReference>
<dbReference type="GO" id="GO:0006355">
    <property type="term" value="P:regulation of DNA-templated transcription"/>
    <property type="evidence" value="ECO:0007669"/>
    <property type="project" value="UniProtKB-ARBA"/>
</dbReference>
<dbReference type="AlphaFoldDB" id="A0A2J0LF28"/>
<dbReference type="InterPro" id="IPR036388">
    <property type="entry name" value="WH-like_DNA-bd_sf"/>
</dbReference>
<dbReference type="Proteomes" id="UP000231267">
    <property type="component" value="Unassembled WGS sequence"/>
</dbReference>
<dbReference type="PANTHER" id="PTHR33933:SF1">
    <property type="entry name" value="PROTEIN ADENYLYLTRANSFERASE MNTA-RELATED"/>
    <property type="match status" value="1"/>
</dbReference>
<organism evidence="2 3">
    <name type="scientific">Candidatus Taenaricola geysiri</name>
    <dbReference type="NCBI Taxonomy" id="1974752"/>
    <lineage>
        <taxon>Bacteria</taxon>
        <taxon>Pseudomonadati</taxon>
        <taxon>Candidatus Omnitrophota</taxon>
        <taxon>Candidatus Taenaricola</taxon>
    </lineage>
</organism>
<comment type="caution">
    <text evidence="2">The sequence shown here is derived from an EMBL/GenBank/DDBJ whole genome shotgun (WGS) entry which is preliminary data.</text>
</comment>
<dbReference type="Gene3D" id="1.10.10.10">
    <property type="entry name" value="Winged helix-like DNA-binding domain superfamily/Winged helix DNA-binding domain"/>
    <property type="match status" value="1"/>
</dbReference>
<sequence>MSIYMDICWKENTHMQNILDKIINNKVKTGALRILCRRNIGYTGRQLAGELGVSPTTASKFLGELVKEGAVMVSGAGRAYLYRINEKNYAVRKMLRPFFQKEKDIFDALIALIKKNLSKSSADVESAIIFGSVAKKEQDTRSDVDLLVVVKNLKGKKKMEHVMDMISGVIAQNFQIIVSPYILTADQFRKKHKEKSPLIREILDSYILILGKSPERL</sequence>
<protein>
    <recommendedName>
        <fullName evidence="1">Polymerase beta nucleotidyltransferase domain-containing protein</fullName>
    </recommendedName>
</protein>
<dbReference type="PANTHER" id="PTHR33933">
    <property type="entry name" value="NUCLEOTIDYLTRANSFERASE"/>
    <property type="match status" value="1"/>
</dbReference>
<dbReference type="InterPro" id="IPR036390">
    <property type="entry name" value="WH_DNA-bd_sf"/>
</dbReference>
<evidence type="ECO:0000313" key="2">
    <source>
        <dbReference type="EMBL" id="PIW66442.1"/>
    </source>
</evidence>
<evidence type="ECO:0000313" key="3">
    <source>
        <dbReference type="Proteomes" id="UP000231267"/>
    </source>
</evidence>
<dbReference type="InterPro" id="IPR052548">
    <property type="entry name" value="Type_VII_TA_antitoxin"/>
</dbReference>
<dbReference type="InterPro" id="IPR041633">
    <property type="entry name" value="Polbeta"/>
</dbReference>
<feature type="domain" description="Polymerase beta nucleotidyltransferase" evidence="1">
    <location>
        <begin position="116"/>
        <end position="178"/>
    </location>
</feature>
<proteinExistence type="predicted"/>
<feature type="non-terminal residue" evidence="2">
    <location>
        <position position="217"/>
    </location>
</feature>
<accession>A0A2J0LF28</accession>
<dbReference type="CDD" id="cd05403">
    <property type="entry name" value="NT_KNTase_like"/>
    <property type="match status" value="1"/>
</dbReference>
<gene>
    <name evidence="2" type="ORF">COW11_03305</name>
</gene>
<dbReference type="InterPro" id="IPR043519">
    <property type="entry name" value="NT_sf"/>
</dbReference>
<dbReference type="EMBL" id="PFGP01000077">
    <property type="protein sequence ID" value="PIW66442.1"/>
    <property type="molecule type" value="Genomic_DNA"/>
</dbReference>
<dbReference type="CDD" id="cd00090">
    <property type="entry name" value="HTH_ARSR"/>
    <property type="match status" value="1"/>
</dbReference>
<dbReference type="SUPFAM" id="SSF81301">
    <property type="entry name" value="Nucleotidyltransferase"/>
    <property type="match status" value="1"/>
</dbReference>